<keyword evidence="2" id="KW-1185">Reference proteome</keyword>
<evidence type="ECO:0000313" key="1">
    <source>
        <dbReference type="EMBL" id="NDV60973.1"/>
    </source>
</evidence>
<protein>
    <submittedName>
        <fullName evidence="1">Uncharacterized protein</fullName>
    </submittedName>
</protein>
<reference evidence="1 2" key="1">
    <citation type="submission" date="2020-02" db="EMBL/GenBank/DDBJ databases">
        <title>Albibacoteraceae fam. nov., the first described family within the subdivision 4 Verrucomicrobia.</title>
        <authorList>
            <person name="Xi F."/>
        </authorList>
    </citation>
    <scope>NUCLEOTIDE SEQUENCE [LARGE SCALE GENOMIC DNA]</scope>
    <source>
        <strain evidence="1 2">CK1056</strain>
    </source>
</reference>
<dbReference type="AlphaFoldDB" id="A0A6B2LXI4"/>
<dbReference type="EMBL" id="JAAGNX010000001">
    <property type="protein sequence ID" value="NDV60973.1"/>
    <property type="molecule type" value="Genomic_DNA"/>
</dbReference>
<name>A0A6B2LXI4_9BACT</name>
<dbReference type="RefSeq" id="WP_163961473.1">
    <property type="nucleotide sequence ID" value="NZ_JAAGNX010000001.1"/>
</dbReference>
<gene>
    <name evidence="1" type="ORF">G0Q06_00755</name>
</gene>
<organism evidence="1 2">
    <name type="scientific">Oceanipulchritudo coccoides</name>
    <dbReference type="NCBI Taxonomy" id="2706888"/>
    <lineage>
        <taxon>Bacteria</taxon>
        <taxon>Pseudomonadati</taxon>
        <taxon>Verrucomicrobiota</taxon>
        <taxon>Opitutia</taxon>
        <taxon>Puniceicoccales</taxon>
        <taxon>Oceanipulchritudinaceae</taxon>
        <taxon>Oceanipulchritudo</taxon>
    </lineage>
</organism>
<proteinExistence type="predicted"/>
<accession>A0A6B2LXI4</accession>
<sequence length="270" mass="30688">MKQKPDFNRFKRITKHVAKAAKDARLIPHSRVYESAAIEITPQLGDTNGFTEESVLAFVRQLEDQFPHWFRPNPAKELKVDASVLVNGIRVSPPNPFKSGDLEEVAFLRKTRPDLARQLEIESIAESGYKGLLEADPFALLTEREKRELIQYGYDEGQSNPFAKDSWDIEGQAMARRYPLLARMLQDEAKLIQDQNNKNGPHGNPWRKASLNLTRAGYIAGKDPELAKLLEAEATQEMELLEAQKTKAWNEAEKARNAAEEAARKMQDFQ</sequence>
<evidence type="ECO:0000313" key="2">
    <source>
        <dbReference type="Proteomes" id="UP000478417"/>
    </source>
</evidence>
<dbReference type="Proteomes" id="UP000478417">
    <property type="component" value="Unassembled WGS sequence"/>
</dbReference>
<comment type="caution">
    <text evidence="1">The sequence shown here is derived from an EMBL/GenBank/DDBJ whole genome shotgun (WGS) entry which is preliminary data.</text>
</comment>